<organism evidence="1 2">
    <name type="scientific">Ketogulonicigenium robustum</name>
    <dbReference type="NCBI Taxonomy" id="92947"/>
    <lineage>
        <taxon>Bacteria</taxon>
        <taxon>Pseudomonadati</taxon>
        <taxon>Pseudomonadota</taxon>
        <taxon>Alphaproteobacteria</taxon>
        <taxon>Rhodobacterales</taxon>
        <taxon>Roseobacteraceae</taxon>
        <taxon>Ketogulonicigenium</taxon>
    </lineage>
</organism>
<dbReference type="KEGG" id="kro:BVG79_p1000200"/>
<protein>
    <submittedName>
        <fullName evidence="1">Uncharacterized protein</fullName>
    </submittedName>
</protein>
<keyword evidence="1" id="KW-0614">Plasmid</keyword>
<dbReference type="Proteomes" id="UP000242447">
    <property type="component" value="Plasmid unnamed1"/>
</dbReference>
<evidence type="ECO:0000313" key="1">
    <source>
        <dbReference type="EMBL" id="ARO16002.1"/>
    </source>
</evidence>
<gene>
    <name evidence="1" type="ORF">BVG79_p1000200</name>
</gene>
<name>A0A1W6P3C5_9RHOB</name>
<dbReference type="AlphaFoldDB" id="A0A1W6P3C5"/>
<reference evidence="1 2" key="1">
    <citation type="submission" date="2017-02" db="EMBL/GenBank/DDBJ databases">
        <title>Ketogulonicigenium robustum SPU B003 Genome sequencing and assembly.</title>
        <authorList>
            <person name="Li Y."/>
            <person name="Liu L."/>
            <person name="Wang C."/>
            <person name="Zhang M."/>
            <person name="Zhang T."/>
            <person name="Zhang Y."/>
        </authorList>
    </citation>
    <scope>NUCLEOTIDE SEQUENCE [LARGE SCALE GENOMIC DNA]</scope>
    <source>
        <strain evidence="1 2">SPU_B003</strain>
        <plasmid evidence="1 2">unnamed1</plasmid>
    </source>
</reference>
<accession>A0A1W6P3C5</accession>
<keyword evidence="2" id="KW-1185">Reference proteome</keyword>
<geneLocation type="plasmid" evidence="1">
    <name>unnamed1</name>
</geneLocation>
<sequence>MPGLLRDLGLAGRASGYRSEDARIFSGAGRQIYSARRPYWHG</sequence>
<evidence type="ECO:0000313" key="2">
    <source>
        <dbReference type="Proteomes" id="UP000242447"/>
    </source>
</evidence>
<dbReference type="EMBL" id="CP019938">
    <property type="protein sequence ID" value="ARO16002.1"/>
    <property type="molecule type" value="Genomic_DNA"/>
</dbReference>
<proteinExistence type="predicted"/>